<dbReference type="InterPro" id="IPR036188">
    <property type="entry name" value="FAD/NAD-bd_sf"/>
</dbReference>
<proteinExistence type="inferred from homology"/>
<keyword evidence="7" id="KW-0156">Chromatin regulator</keyword>
<dbReference type="GeneID" id="25032490"/>
<dbReference type="InterPro" id="IPR036388">
    <property type="entry name" value="WH-like_DNA-bd_sf"/>
</dbReference>
<dbReference type="Gene3D" id="3.90.660.10">
    <property type="match status" value="1"/>
</dbReference>
<dbReference type="GO" id="GO:0031509">
    <property type="term" value="P:subtelomeric heterochromatin formation"/>
    <property type="evidence" value="ECO:0007669"/>
    <property type="project" value="EnsemblFungi"/>
</dbReference>
<evidence type="ECO:0000256" key="8">
    <source>
        <dbReference type="ARBA" id="ARBA00023002"/>
    </source>
</evidence>
<dbReference type="GO" id="GO:0030466">
    <property type="term" value="P:silent mating-type cassette heterochromatin formation"/>
    <property type="evidence" value="ECO:0007669"/>
    <property type="project" value="EnsemblFungi"/>
</dbReference>
<evidence type="ECO:0000256" key="4">
    <source>
        <dbReference type="ARBA" id="ARBA00022491"/>
    </source>
</evidence>
<dbReference type="VEuPathDB" id="FungiDB:SOCG_03518"/>
<evidence type="ECO:0000256" key="15">
    <source>
        <dbReference type="PROSITE-ProRule" id="PRU00267"/>
    </source>
</evidence>
<keyword evidence="4" id="KW-0678">Repressor</keyword>
<dbReference type="AlphaFoldDB" id="S9Q3R7"/>
<comment type="cofactor">
    <cofactor evidence="1">
        <name>FAD</name>
        <dbReference type="ChEBI" id="CHEBI:57692"/>
    </cofactor>
</comment>
<evidence type="ECO:0000256" key="11">
    <source>
        <dbReference type="ARBA" id="ARBA00023125"/>
    </source>
</evidence>
<keyword evidence="8" id="KW-0560">Oxidoreductase</keyword>
<evidence type="ECO:0000256" key="16">
    <source>
        <dbReference type="SAM" id="MobiDB-lite"/>
    </source>
</evidence>
<sequence length="1010" mass="114307">MMELSPKDDITNVLNNGSPQSADPSLWAIFGQNSMEDSNERRNIGSEADNGIFDLSQLNEHQLASSVPNPIGLSGHDGLIAKNFEEADTSGKQEASMLNQHMLNTEAAQKGLDAKGRQSVNGIRKGKRVSATANSLERNGTQFVSNEAPIAVKSSIPALPRTTYERLCYESAIASGLSPNSLSDEEVELLSEILDNPNWLSLYLKIRNGICYLWHRNPTLFVSFNEALGIVRDKMAFPLASLAFEFLTRNGYINYGSLNISQNVQPGETLPRKTIAVVGAGMAGVSCARQLANLFAQYEQDFTTRGEQPPQLIVYEASSRLGGHVFSHEISLIESLSEEEQVGLQMDIPQACTVNLSSDFLYGFPFLENDPLHIIVSQQLSLDEVLRQTQNVALYDSDACRIDQRYIDRILMLFRSLLDYFFSMKNDQLLNIVSSPKQKFIGALQSLDWHLVGDIFPLSTQDSLKIFLEDSFRNLNHSLHFSIPETRVFEWCVEYLKQTSYAPLESIKPTSFNSINFPFGEDVPSYAIKNGMSTLIEALATTPSPLPILFDHTIQSVDVDDQKVQLSFTNEESVTVDKVVMCLPIDKYRNSTVSFRPAISENKINALNKCYMLNRKKIVFLFNKQFWELNRSIFGSLTSSKKNYIFNDCSDIYGLPSLSVYVDIPAHQQVVDRDIVHDILAELRSIFKVENLQPLRTVITNWENNAFLNHSSYTISPDSSLEDYSILRESMGDTVYFASEALSKDHPGTLRGAFQSGLLAAKDILSSLIGDVAVPSTLIVEEKLEGSESSRKRSAGQTYDTRRKDNDDDKALSYYHDYLRLRKQRLEKEEQECELLIAELLGTRPTAPARPSANPYLIYQKTQWHVCRALADQEKQRSTGDPEVRATKNEIRAKLGKTWRALDDLGKQPWVDEVTARRANYSSRLEEYQRQINGYNVRAAQIRDEHLRKCESQPLPEEEARLKILSQEEDERAQKRRLLENTALNDSDEEYRDDMDYEEQFDDNFSDTFT</sequence>
<comment type="subcellular location">
    <subcellularLocation>
        <location evidence="2">Nucleus</location>
    </subcellularLocation>
</comment>
<dbReference type="SUPFAM" id="SSF47095">
    <property type="entry name" value="HMG-box"/>
    <property type="match status" value="1"/>
</dbReference>
<dbReference type="InterPro" id="IPR007526">
    <property type="entry name" value="SWIRM"/>
</dbReference>
<comment type="function">
    <text evidence="14">Catalytic component of the SWM histone demethylase complex that specifically demethylates H3K9me2, a specific tag for epigenetic transcriptional activation, thereby acting as a corepressor. Acts by oxidizing the substrate by FAD to generate the corresponding imine that is subsequently hydrolyzed. Has a role in regulating heterochromatin propagation and euchromatic transcription. Also has a gene activating role.</text>
</comment>
<keyword evidence="5" id="KW-0285">Flavoprotein</keyword>
<keyword evidence="20" id="KW-1185">Reference proteome</keyword>
<dbReference type="Proteomes" id="UP000016088">
    <property type="component" value="Unassembled WGS sequence"/>
</dbReference>
<dbReference type="GO" id="GO:0140683">
    <property type="term" value="F:histone H3K9me/H3K9me2 demethylase activity"/>
    <property type="evidence" value="ECO:0007669"/>
    <property type="project" value="EnsemblFungi"/>
</dbReference>
<evidence type="ECO:0000256" key="9">
    <source>
        <dbReference type="ARBA" id="ARBA00023015"/>
    </source>
</evidence>
<dbReference type="GO" id="GO:0140718">
    <property type="term" value="P:facultative heterochromatin formation"/>
    <property type="evidence" value="ECO:0007669"/>
    <property type="project" value="UniProtKB-ARBA"/>
</dbReference>
<dbReference type="GO" id="GO:0071515">
    <property type="term" value="P:mating-type locus imprinting"/>
    <property type="evidence" value="ECO:0007669"/>
    <property type="project" value="EnsemblFungi"/>
</dbReference>
<protein>
    <submittedName>
        <fullName evidence="19">Histone demethylase SWIRM1</fullName>
    </submittedName>
</protein>
<feature type="domain" description="SWIRM" evidence="18">
    <location>
        <begin position="168"/>
        <end position="264"/>
    </location>
</feature>
<keyword evidence="11 15" id="KW-0238">DNA-binding</keyword>
<dbReference type="InterPro" id="IPR009071">
    <property type="entry name" value="HMG_box_dom"/>
</dbReference>
<dbReference type="GO" id="GO:0033193">
    <property type="term" value="C:Lsd1/2 complex"/>
    <property type="evidence" value="ECO:0007669"/>
    <property type="project" value="EnsemblFungi"/>
</dbReference>
<keyword evidence="6" id="KW-0274">FAD</keyword>
<evidence type="ECO:0000256" key="2">
    <source>
        <dbReference type="ARBA" id="ARBA00004123"/>
    </source>
</evidence>
<dbReference type="Gene3D" id="1.10.10.10">
    <property type="entry name" value="Winged helix-like DNA-binding domain superfamily/Winged helix DNA-binding domain"/>
    <property type="match status" value="1"/>
</dbReference>
<dbReference type="SUPFAM" id="SSF46689">
    <property type="entry name" value="Homeodomain-like"/>
    <property type="match status" value="1"/>
</dbReference>
<dbReference type="HOGENOM" id="CLU_004498_1_2_1"/>
<reference evidence="19 20" key="1">
    <citation type="journal article" date="2011" name="Science">
        <title>Comparative functional genomics of the fission yeasts.</title>
        <authorList>
            <person name="Rhind N."/>
            <person name="Chen Z."/>
            <person name="Yassour M."/>
            <person name="Thompson D.A."/>
            <person name="Haas B.J."/>
            <person name="Habib N."/>
            <person name="Wapinski I."/>
            <person name="Roy S."/>
            <person name="Lin M.F."/>
            <person name="Heiman D.I."/>
            <person name="Young S.K."/>
            <person name="Furuya K."/>
            <person name="Guo Y."/>
            <person name="Pidoux A."/>
            <person name="Chen H.M."/>
            <person name="Robbertse B."/>
            <person name="Goldberg J.M."/>
            <person name="Aoki K."/>
            <person name="Bayne E.H."/>
            <person name="Berlin A.M."/>
            <person name="Desjardins C.A."/>
            <person name="Dobbs E."/>
            <person name="Dukaj L."/>
            <person name="Fan L."/>
            <person name="FitzGerald M.G."/>
            <person name="French C."/>
            <person name="Gujja S."/>
            <person name="Hansen K."/>
            <person name="Keifenheim D."/>
            <person name="Levin J.Z."/>
            <person name="Mosher R.A."/>
            <person name="Mueller C.A."/>
            <person name="Pfiffner J."/>
            <person name="Priest M."/>
            <person name="Russ C."/>
            <person name="Smialowska A."/>
            <person name="Swoboda P."/>
            <person name="Sykes S.M."/>
            <person name="Vaughn M."/>
            <person name="Vengrova S."/>
            <person name="Yoder R."/>
            <person name="Zeng Q."/>
            <person name="Allshire R."/>
            <person name="Baulcombe D."/>
            <person name="Birren B.W."/>
            <person name="Brown W."/>
            <person name="Ekwall K."/>
            <person name="Kellis M."/>
            <person name="Leatherwood J."/>
            <person name="Levin H."/>
            <person name="Margalit H."/>
            <person name="Martienssen R."/>
            <person name="Nieduszynski C.A."/>
            <person name="Spatafora J.W."/>
            <person name="Friedman N."/>
            <person name="Dalgaard J.Z."/>
            <person name="Baumann P."/>
            <person name="Niki H."/>
            <person name="Regev A."/>
            <person name="Nusbaum C."/>
        </authorList>
    </citation>
    <scope>NUCLEOTIDE SEQUENCE [LARGE SCALE GENOMIC DNA]</scope>
    <source>
        <strain evidence="20">yFS286</strain>
    </source>
</reference>
<feature type="domain" description="HMG box" evidence="17">
    <location>
        <begin position="849"/>
        <end position="929"/>
    </location>
</feature>
<dbReference type="GO" id="GO:0008168">
    <property type="term" value="F:methyltransferase activity"/>
    <property type="evidence" value="ECO:0007669"/>
    <property type="project" value="UniProtKB-KW"/>
</dbReference>
<dbReference type="InterPro" id="IPR050281">
    <property type="entry name" value="Flavin_monoamine_oxidase"/>
</dbReference>
<keyword evidence="12" id="KW-0804">Transcription</keyword>
<evidence type="ECO:0000256" key="10">
    <source>
        <dbReference type="ARBA" id="ARBA00023054"/>
    </source>
</evidence>
<dbReference type="OMA" id="KTQWHVC"/>
<dbReference type="InterPro" id="IPR009057">
    <property type="entry name" value="Homeodomain-like_sf"/>
</dbReference>
<dbReference type="GO" id="GO:0005634">
    <property type="term" value="C:nucleus"/>
    <property type="evidence" value="ECO:0007669"/>
    <property type="project" value="UniProtKB-SubCell"/>
</dbReference>
<dbReference type="OrthoDB" id="9982100at2759"/>
<evidence type="ECO:0000256" key="6">
    <source>
        <dbReference type="ARBA" id="ARBA00022827"/>
    </source>
</evidence>
<dbReference type="PANTHER" id="PTHR10742:SF410">
    <property type="entry name" value="LYSINE-SPECIFIC HISTONE DEMETHYLASE 2"/>
    <property type="match status" value="1"/>
</dbReference>
<name>S9Q3R7_SCHOY</name>
<keyword evidence="9" id="KW-0805">Transcription regulation</keyword>
<dbReference type="EMBL" id="KE503206">
    <property type="protein sequence ID" value="EPX74308.1"/>
    <property type="molecule type" value="Genomic_DNA"/>
</dbReference>
<evidence type="ECO:0000259" key="17">
    <source>
        <dbReference type="PROSITE" id="PS50118"/>
    </source>
</evidence>
<keyword evidence="10" id="KW-0175">Coiled coil</keyword>
<feature type="region of interest" description="Disordered" evidence="16">
    <location>
        <begin position="976"/>
        <end position="1010"/>
    </location>
</feature>
<dbReference type="eggNOG" id="KOG0029">
    <property type="taxonomic scope" value="Eukaryota"/>
</dbReference>
<evidence type="ECO:0000256" key="5">
    <source>
        <dbReference type="ARBA" id="ARBA00022630"/>
    </source>
</evidence>
<gene>
    <name evidence="19" type="ORF">SOCG_03518</name>
</gene>
<dbReference type="SUPFAM" id="SSF54373">
    <property type="entry name" value="FAD-linked reductases, C-terminal domain"/>
    <property type="match status" value="1"/>
</dbReference>
<dbReference type="SUPFAM" id="SSF51905">
    <property type="entry name" value="FAD/NAD(P)-binding domain"/>
    <property type="match status" value="1"/>
</dbReference>
<dbReference type="PROSITE" id="PS50934">
    <property type="entry name" value="SWIRM"/>
    <property type="match status" value="1"/>
</dbReference>
<keyword evidence="13 15" id="KW-0539">Nucleus</keyword>
<evidence type="ECO:0000256" key="1">
    <source>
        <dbReference type="ARBA" id="ARBA00001974"/>
    </source>
</evidence>
<evidence type="ECO:0000256" key="12">
    <source>
        <dbReference type="ARBA" id="ARBA00023163"/>
    </source>
</evidence>
<evidence type="ECO:0000313" key="19">
    <source>
        <dbReference type="EMBL" id="EPX74308.1"/>
    </source>
</evidence>
<dbReference type="GO" id="GO:0031491">
    <property type="term" value="F:nucleosome binding"/>
    <property type="evidence" value="ECO:0007669"/>
    <property type="project" value="EnsemblFungi"/>
</dbReference>
<evidence type="ECO:0000259" key="18">
    <source>
        <dbReference type="PROSITE" id="PS50934"/>
    </source>
</evidence>
<dbReference type="GO" id="GO:0003677">
    <property type="term" value="F:DNA binding"/>
    <property type="evidence" value="ECO:0007669"/>
    <property type="project" value="UniProtKB-UniRule"/>
</dbReference>
<dbReference type="FunFam" id="1.10.30.10:FF:000067">
    <property type="entry name" value="Lysine-specific histone demethylase Aof2, putative"/>
    <property type="match status" value="1"/>
</dbReference>
<evidence type="ECO:0000256" key="7">
    <source>
        <dbReference type="ARBA" id="ARBA00022853"/>
    </source>
</evidence>
<dbReference type="InterPro" id="IPR036910">
    <property type="entry name" value="HMG_box_dom_sf"/>
</dbReference>
<dbReference type="GO" id="GO:0011000">
    <property type="term" value="P:replication fork arrest at mating type locus"/>
    <property type="evidence" value="ECO:0007669"/>
    <property type="project" value="EnsemblFungi"/>
</dbReference>
<dbReference type="GO" id="GO:1990841">
    <property type="term" value="F:promoter-specific chromatin binding"/>
    <property type="evidence" value="ECO:0007669"/>
    <property type="project" value="UniProtKB-ARBA"/>
</dbReference>
<feature type="compositionally biased region" description="Acidic residues" evidence="16">
    <location>
        <begin position="986"/>
        <end position="1010"/>
    </location>
</feature>
<dbReference type="GO" id="GO:0140720">
    <property type="term" value="C:subtelomeric heterochromatin"/>
    <property type="evidence" value="ECO:0007669"/>
    <property type="project" value="EnsemblFungi"/>
</dbReference>
<dbReference type="PROSITE" id="PS50118">
    <property type="entry name" value="HMG_BOX_2"/>
    <property type="match status" value="1"/>
</dbReference>
<dbReference type="RefSeq" id="XP_013017460.1">
    <property type="nucleotide sequence ID" value="XM_013162006.1"/>
</dbReference>
<dbReference type="Gene3D" id="3.50.50.60">
    <property type="entry name" value="FAD/NAD(P)-binding domain"/>
    <property type="match status" value="1"/>
</dbReference>
<evidence type="ECO:0000256" key="13">
    <source>
        <dbReference type="ARBA" id="ARBA00023242"/>
    </source>
</evidence>
<organism evidence="19 20">
    <name type="scientific">Schizosaccharomyces octosporus (strain yFS286)</name>
    <name type="common">Fission yeast</name>
    <name type="synonym">Octosporomyces octosporus</name>
    <dbReference type="NCBI Taxonomy" id="483514"/>
    <lineage>
        <taxon>Eukaryota</taxon>
        <taxon>Fungi</taxon>
        <taxon>Dikarya</taxon>
        <taxon>Ascomycota</taxon>
        <taxon>Taphrinomycotina</taxon>
        <taxon>Schizosaccharomycetes</taxon>
        <taxon>Schizosaccharomycetales</taxon>
        <taxon>Schizosaccharomycetaceae</taxon>
        <taxon>Schizosaccharomyces</taxon>
    </lineage>
</organism>
<evidence type="ECO:0000256" key="3">
    <source>
        <dbReference type="ARBA" id="ARBA00005995"/>
    </source>
</evidence>
<dbReference type="GO" id="GO:1902681">
    <property type="term" value="P:regulation of replication fork arrest at rDNA repeats"/>
    <property type="evidence" value="ECO:0007669"/>
    <property type="project" value="EnsemblFungi"/>
</dbReference>
<dbReference type="GO" id="GO:0032259">
    <property type="term" value="P:methylation"/>
    <property type="evidence" value="ECO:0007669"/>
    <property type="project" value="UniProtKB-KW"/>
</dbReference>
<dbReference type="PANTHER" id="PTHR10742">
    <property type="entry name" value="FLAVIN MONOAMINE OXIDASE"/>
    <property type="match status" value="1"/>
</dbReference>
<evidence type="ECO:0000313" key="20">
    <source>
        <dbReference type="Proteomes" id="UP000016088"/>
    </source>
</evidence>
<dbReference type="GO" id="GO:0033696">
    <property type="term" value="P:heterochromatin boundary formation"/>
    <property type="evidence" value="ECO:0007669"/>
    <property type="project" value="EnsemblFungi"/>
</dbReference>
<comment type="similarity">
    <text evidence="3">Belongs to the flavin monoamine oxidase family.</text>
</comment>
<dbReference type="Pfam" id="PF01593">
    <property type="entry name" value="Amino_oxidase"/>
    <property type="match status" value="1"/>
</dbReference>
<dbReference type="InterPro" id="IPR002937">
    <property type="entry name" value="Amino_oxidase"/>
</dbReference>
<feature type="DNA-binding region" description="HMG box" evidence="15">
    <location>
        <begin position="849"/>
        <end position="929"/>
    </location>
</feature>
<dbReference type="GO" id="GO:0031934">
    <property type="term" value="C:mating-type region heterochromatin"/>
    <property type="evidence" value="ECO:0007669"/>
    <property type="project" value="EnsemblFungi"/>
</dbReference>
<evidence type="ECO:0000256" key="14">
    <source>
        <dbReference type="ARBA" id="ARBA00058958"/>
    </source>
</evidence>
<dbReference type="GO" id="GO:0031508">
    <property type="term" value="P:pericentric heterochromatin formation"/>
    <property type="evidence" value="ECO:0007669"/>
    <property type="project" value="EnsemblFungi"/>
</dbReference>
<feature type="region of interest" description="Disordered" evidence="16">
    <location>
        <begin position="785"/>
        <end position="806"/>
    </location>
</feature>
<dbReference type="GO" id="GO:0005721">
    <property type="term" value="C:pericentric heterochromatin"/>
    <property type="evidence" value="ECO:0007669"/>
    <property type="project" value="EnsemblFungi"/>
</dbReference>
<accession>S9Q3R7</accession>
<dbReference type="Pfam" id="PF04433">
    <property type="entry name" value="SWIRM"/>
    <property type="match status" value="1"/>
</dbReference>
<dbReference type="Gene3D" id="1.10.30.10">
    <property type="entry name" value="High mobility group box domain"/>
    <property type="match status" value="1"/>
</dbReference>